<dbReference type="CDD" id="cd00291">
    <property type="entry name" value="SirA_YedF_YeeD"/>
    <property type="match status" value="1"/>
</dbReference>
<dbReference type="AlphaFoldDB" id="A0A495A7G5"/>
<dbReference type="Pfam" id="PF01206">
    <property type="entry name" value="TusA"/>
    <property type="match status" value="1"/>
</dbReference>
<dbReference type="SUPFAM" id="SSF64307">
    <property type="entry name" value="SirA-like"/>
    <property type="match status" value="1"/>
</dbReference>
<evidence type="ECO:0000256" key="7">
    <source>
        <dbReference type="ARBA" id="ARBA00023136"/>
    </source>
</evidence>
<dbReference type="Proteomes" id="UP000249516">
    <property type="component" value="Unassembled WGS sequence"/>
</dbReference>
<dbReference type="Pfam" id="PF04143">
    <property type="entry name" value="Sulf_transp"/>
    <property type="match status" value="1"/>
</dbReference>
<feature type="transmembrane region" description="Helical" evidence="9">
    <location>
        <begin position="39"/>
        <end position="63"/>
    </location>
</feature>
<evidence type="ECO:0000313" key="11">
    <source>
        <dbReference type="EMBL" id="RKQ35226.1"/>
    </source>
</evidence>
<feature type="transmembrane region" description="Helical" evidence="9">
    <location>
        <begin position="69"/>
        <end position="92"/>
    </location>
</feature>
<organism evidence="11 12">
    <name type="scientific">Kocuria tytonis</name>
    <dbReference type="NCBI Taxonomy" id="2054280"/>
    <lineage>
        <taxon>Bacteria</taxon>
        <taxon>Bacillati</taxon>
        <taxon>Actinomycetota</taxon>
        <taxon>Actinomycetes</taxon>
        <taxon>Micrococcales</taxon>
        <taxon>Micrococcaceae</taxon>
        <taxon>Kocuria</taxon>
    </lineage>
</organism>
<evidence type="ECO:0000256" key="8">
    <source>
        <dbReference type="ARBA" id="ARBA00035655"/>
    </source>
</evidence>
<feature type="transmembrane region" description="Helical" evidence="9">
    <location>
        <begin position="241"/>
        <end position="259"/>
    </location>
</feature>
<feature type="transmembrane region" description="Helical" evidence="9">
    <location>
        <begin position="190"/>
        <end position="210"/>
    </location>
</feature>
<feature type="transmembrane region" description="Helical" evidence="9">
    <location>
        <begin position="279"/>
        <end position="301"/>
    </location>
</feature>
<feature type="transmembrane region" description="Helical" evidence="9">
    <location>
        <begin position="104"/>
        <end position="128"/>
    </location>
</feature>
<comment type="similarity">
    <text evidence="8">Belongs to the TsuA/YedE (TC 9.B.102) family.</text>
</comment>
<dbReference type="InterPro" id="IPR001455">
    <property type="entry name" value="TusA-like"/>
</dbReference>
<dbReference type="EMBL" id="PNJG02000002">
    <property type="protein sequence ID" value="RKQ35226.1"/>
    <property type="molecule type" value="Genomic_DNA"/>
</dbReference>
<evidence type="ECO:0000256" key="1">
    <source>
        <dbReference type="ARBA" id="ARBA00004429"/>
    </source>
</evidence>
<keyword evidence="3" id="KW-1003">Cell membrane</keyword>
<evidence type="ECO:0000256" key="2">
    <source>
        <dbReference type="ARBA" id="ARBA00022448"/>
    </source>
</evidence>
<keyword evidence="7 9" id="KW-0472">Membrane</keyword>
<dbReference type="PROSITE" id="PS01148">
    <property type="entry name" value="UPF0033"/>
    <property type="match status" value="1"/>
</dbReference>
<evidence type="ECO:0000256" key="4">
    <source>
        <dbReference type="ARBA" id="ARBA00022519"/>
    </source>
</evidence>
<keyword evidence="4" id="KW-0997">Cell inner membrane</keyword>
<dbReference type="PANTHER" id="PTHR30574">
    <property type="entry name" value="INNER MEMBRANE PROTEIN YEDE"/>
    <property type="match status" value="1"/>
</dbReference>
<evidence type="ECO:0000256" key="5">
    <source>
        <dbReference type="ARBA" id="ARBA00022692"/>
    </source>
</evidence>
<feature type="transmembrane region" description="Helical" evidence="9">
    <location>
        <begin position="6"/>
        <end position="27"/>
    </location>
</feature>
<dbReference type="PANTHER" id="PTHR30574:SF1">
    <property type="entry name" value="SULPHUR TRANSPORT DOMAIN-CONTAINING PROTEIN"/>
    <property type="match status" value="1"/>
</dbReference>
<protein>
    <recommendedName>
        <fullName evidence="10">UPF0033 domain-containing protein</fullName>
    </recommendedName>
</protein>
<proteinExistence type="inferred from homology"/>
<dbReference type="OrthoDB" id="9794165at2"/>
<evidence type="ECO:0000256" key="6">
    <source>
        <dbReference type="ARBA" id="ARBA00022989"/>
    </source>
</evidence>
<accession>A0A495A7G5</accession>
<comment type="subcellular location">
    <subcellularLocation>
        <location evidence="1">Cell inner membrane</location>
        <topology evidence="1">Multi-pass membrane protein</topology>
    </subcellularLocation>
</comment>
<reference evidence="11 12" key="1">
    <citation type="submission" date="2018-10" db="EMBL/GenBank/DDBJ databases">
        <title>Kocuria tytouropygialis sp. nov., isolated from the uropygial gland of an American barn owl (Tyto furcata).</title>
        <authorList>
            <person name="Braun M.S."/>
            <person name="Wang E."/>
            <person name="Zimmermann S."/>
            <person name="Wagner H."/>
            <person name="Wink M."/>
        </authorList>
    </citation>
    <scope>NUCLEOTIDE SEQUENCE [LARGE SCALE GENOMIC DNA]</scope>
    <source>
        <strain evidence="11 12">442</strain>
    </source>
</reference>
<dbReference type="Gene3D" id="3.30.110.40">
    <property type="entry name" value="TusA-like domain"/>
    <property type="match status" value="1"/>
</dbReference>
<dbReference type="GO" id="GO:0005886">
    <property type="term" value="C:plasma membrane"/>
    <property type="evidence" value="ECO:0007669"/>
    <property type="project" value="UniProtKB-SubCell"/>
</dbReference>
<evidence type="ECO:0000256" key="9">
    <source>
        <dbReference type="SAM" id="Phobius"/>
    </source>
</evidence>
<feature type="transmembrane region" description="Helical" evidence="9">
    <location>
        <begin position="148"/>
        <end position="169"/>
    </location>
</feature>
<keyword evidence="2" id="KW-0813">Transport</keyword>
<evidence type="ECO:0000259" key="10">
    <source>
        <dbReference type="PROSITE" id="PS01148"/>
    </source>
</evidence>
<feature type="domain" description="UPF0033" evidence="10">
    <location>
        <begin position="416"/>
        <end position="440"/>
    </location>
</feature>
<keyword evidence="6 9" id="KW-1133">Transmembrane helix</keyword>
<sequence length="485" mass="50502">MILTGLVVGALLGIVMQRGRFCVTGMLRDIFLQRSWRTFTALLVVITVHAVGLAALTTVGVISPEYPSFMPLAVIVGGFMFGVGIILAGGCASGTWYRSGEGLVGSWIALAMYALSASAMKTGVLKGFSSGMKEWDTGLTTIPGALGVSPWLFVIALAAVTGVMVRHFLNREKSAVKPARLTNRPVWKRPLHVYTAGALVGLIGVVAWPLSAATGRNDGLGITTPTANLLNFLVTGADKKLDWGVMLVLGILVGSFIAAKSTGEFRVRVPDATTTVRSIAGGLLMGVGAALAGGCTVGNGMVQTSLFTFQGWIALLFIALGVAAATKIWLKPTVTQPERGSAGDTYSTAESLDHTVDTAAPDDTSIDAAPTAGAPRTSGANVFSGFAAAPTALMVKNPASAPSKKLTDLGDGYYALDSLGAVCPFPLIEAKDVMQTLHSGDHLVIDFDCTQATEAIPQWAAADGHEVTDFVEKGDASWQITLRKG</sequence>
<comment type="caution">
    <text evidence="11">The sequence shown here is derived from an EMBL/GenBank/DDBJ whole genome shotgun (WGS) entry which is preliminary data.</text>
</comment>
<dbReference type="InterPro" id="IPR007272">
    <property type="entry name" value="Sulf_transp_TsuA/YedE"/>
</dbReference>
<evidence type="ECO:0000313" key="12">
    <source>
        <dbReference type="Proteomes" id="UP000249516"/>
    </source>
</evidence>
<feature type="transmembrane region" description="Helical" evidence="9">
    <location>
        <begin position="307"/>
        <end position="330"/>
    </location>
</feature>
<gene>
    <name evidence="11" type="ORF">C1C97_008275</name>
</gene>
<dbReference type="InterPro" id="IPR036868">
    <property type="entry name" value="TusA-like_sf"/>
</dbReference>
<evidence type="ECO:0000256" key="3">
    <source>
        <dbReference type="ARBA" id="ARBA00022475"/>
    </source>
</evidence>
<name>A0A495A7G5_9MICC</name>
<keyword evidence="5 9" id="KW-0812">Transmembrane</keyword>
<keyword evidence="12" id="KW-1185">Reference proteome</keyword>